<gene>
    <name evidence="2" type="ORF">LBBP_03653</name>
</gene>
<keyword evidence="1" id="KW-0812">Transmembrane</keyword>
<accession>A0A0S2IVZ2</accession>
<evidence type="ECO:0000313" key="2">
    <source>
        <dbReference type="EMBL" id="ALO27828.1"/>
    </source>
</evidence>
<dbReference type="Proteomes" id="UP000058857">
    <property type="component" value="Chromosome 1"/>
</dbReference>
<organism evidence="2">
    <name type="scientific">Leptospira borgpetersenii serovar Ballum</name>
    <dbReference type="NCBI Taxonomy" id="280505"/>
    <lineage>
        <taxon>Bacteria</taxon>
        <taxon>Pseudomonadati</taxon>
        <taxon>Spirochaetota</taxon>
        <taxon>Spirochaetia</taxon>
        <taxon>Leptospirales</taxon>
        <taxon>Leptospiraceae</taxon>
        <taxon>Leptospira</taxon>
    </lineage>
</organism>
<sequence length="51" mass="5962">MFKKLEYCIFLKKADNSGFGAFCRNYYIFAKIIPFILGSIFVRPSRYLSLA</sequence>
<dbReference type="PATRIC" id="fig|280505.15.peg.3560"/>
<protein>
    <submittedName>
        <fullName evidence="2">Uncharacterized protein</fullName>
    </submittedName>
</protein>
<name>A0A0S2IVZ2_LEPBO</name>
<dbReference type="AlphaFoldDB" id="A0A0S2IVZ2"/>
<dbReference type="EMBL" id="CP012029">
    <property type="protein sequence ID" value="ALO27828.1"/>
    <property type="molecule type" value="Genomic_DNA"/>
</dbReference>
<feature type="transmembrane region" description="Helical" evidence="1">
    <location>
        <begin position="21"/>
        <end position="42"/>
    </location>
</feature>
<reference evidence="2 3" key="1">
    <citation type="journal article" date="2015" name="PLoS Negl. Trop. Dis.">
        <title>Distribution of Plasmids in Distinct Leptospira Pathogenic Species.</title>
        <authorList>
            <person name="Wang Y."/>
            <person name="Zhuang X."/>
            <person name="Zhong Y."/>
            <person name="Zhang C."/>
            <person name="Zhang Y."/>
            <person name="Zeng L."/>
            <person name="Zhu Y."/>
            <person name="He P."/>
            <person name="Dong K."/>
            <person name="Pal U."/>
            <person name="Guo X."/>
            <person name="Qin J."/>
        </authorList>
    </citation>
    <scope>NUCLEOTIDE SEQUENCE [LARGE SCALE GENOMIC DNA]</scope>
    <source>
        <strain evidence="2 3">56604</strain>
    </source>
</reference>
<proteinExistence type="predicted"/>
<evidence type="ECO:0000313" key="3">
    <source>
        <dbReference type="Proteomes" id="UP000058857"/>
    </source>
</evidence>
<evidence type="ECO:0000256" key="1">
    <source>
        <dbReference type="SAM" id="Phobius"/>
    </source>
</evidence>
<keyword evidence="1" id="KW-0472">Membrane</keyword>
<keyword evidence="1" id="KW-1133">Transmembrane helix</keyword>